<reference evidence="2 3" key="1">
    <citation type="submission" date="2017-09" db="EMBL/GenBank/DDBJ databases">
        <authorList>
            <consortium name="International Durum Wheat Genome Sequencing Consortium (IDWGSC)"/>
            <person name="Milanesi L."/>
        </authorList>
    </citation>
    <scope>NUCLEOTIDE SEQUENCE [LARGE SCALE GENOMIC DNA]</scope>
    <source>
        <strain evidence="3">cv. Svevo</strain>
    </source>
</reference>
<evidence type="ECO:0000313" key="2">
    <source>
        <dbReference type="EMBL" id="VAI70006.1"/>
    </source>
</evidence>
<dbReference type="Gramene" id="TRITD7Av1G027680.1">
    <property type="protein sequence ID" value="TRITD7Av1G027680.1"/>
    <property type="gene ID" value="TRITD7Av1G027680"/>
</dbReference>
<evidence type="ECO:0000256" key="1">
    <source>
        <dbReference type="SAM" id="MobiDB-lite"/>
    </source>
</evidence>
<name>A0A9R0Z325_TRITD</name>
<protein>
    <submittedName>
        <fullName evidence="2">Uncharacterized protein</fullName>
    </submittedName>
</protein>
<dbReference type="OMA" id="RIQYDGP"/>
<evidence type="ECO:0000313" key="3">
    <source>
        <dbReference type="Proteomes" id="UP000324705"/>
    </source>
</evidence>
<accession>A0A9R0Z325</accession>
<gene>
    <name evidence="2" type="ORF">TRITD_7Av1G027680</name>
</gene>
<dbReference type="AlphaFoldDB" id="A0A9R0Z325"/>
<proteinExistence type="predicted"/>
<keyword evidence="3" id="KW-1185">Reference proteome</keyword>
<organism evidence="2 3">
    <name type="scientific">Triticum turgidum subsp. durum</name>
    <name type="common">Durum wheat</name>
    <name type="synonym">Triticum durum</name>
    <dbReference type="NCBI Taxonomy" id="4567"/>
    <lineage>
        <taxon>Eukaryota</taxon>
        <taxon>Viridiplantae</taxon>
        <taxon>Streptophyta</taxon>
        <taxon>Embryophyta</taxon>
        <taxon>Tracheophyta</taxon>
        <taxon>Spermatophyta</taxon>
        <taxon>Magnoliopsida</taxon>
        <taxon>Liliopsida</taxon>
        <taxon>Poales</taxon>
        <taxon>Poaceae</taxon>
        <taxon>BOP clade</taxon>
        <taxon>Pooideae</taxon>
        <taxon>Triticodae</taxon>
        <taxon>Triticeae</taxon>
        <taxon>Triticinae</taxon>
        <taxon>Triticum</taxon>
    </lineage>
</organism>
<sequence>MDNQQEGYRIQYDGPNNVLPQSTTHPSREAHKKYMEAITKMKTTTKPPICITFRETIACEDKTKLSEDHPFKSSKYIFEYIKKGMPHVQIVLDEEHPNYKEN</sequence>
<dbReference type="Proteomes" id="UP000324705">
    <property type="component" value="Chromosome 7A"/>
</dbReference>
<dbReference type="EMBL" id="LT934123">
    <property type="protein sequence ID" value="VAI70006.1"/>
    <property type="molecule type" value="Genomic_DNA"/>
</dbReference>
<feature type="region of interest" description="Disordered" evidence="1">
    <location>
        <begin position="1"/>
        <end position="30"/>
    </location>
</feature>